<feature type="region of interest" description="Disordered" evidence="1">
    <location>
        <begin position="436"/>
        <end position="466"/>
    </location>
</feature>
<dbReference type="InterPro" id="IPR009057">
    <property type="entry name" value="Homeodomain-like_sf"/>
</dbReference>
<dbReference type="Pfam" id="PF13384">
    <property type="entry name" value="HTH_23"/>
    <property type="match status" value="1"/>
</dbReference>
<dbReference type="InterPro" id="IPR001584">
    <property type="entry name" value="Integrase_cat-core"/>
</dbReference>
<sequence length="466" mass="52005">MKTAAARWQVLRQHVESGVPLTQLAAAEQIGERTLQRWLAAYRQAGVAGLAPATPPKRGRRTHPELVAYIEGLALSTPPPTIAAIIRKATVTAARRGWPMASASTVRSIVTGLDPGMVTLAHQGAAAYRDTYELVWRHRAERANATWQADHTELDILILDANGRPARPWLTVILDDYSRAVCGFMVFLGAPSAMNTALALRHGIWPKNDPNWPMCGLPDVLYVDHGTDFTSRHLAQTAKDLHFEIIYSTIARPQGRGKIERIFGTINTELLADLPGYLTRGQRHPEPVLTLPELDTAIGEFIGEKYHRRTHPGTGDSPYRAWIGDGWLPRLPETVDDLNLLLLTVATARIVRRDGVHFQGLRYVSPLLAAYVKESVVIRYDPRDISEIHVFHKNQYICKAVDPDHASSTVSLKEIQEARNERRRQLRSQIKERIAVVADPSPPASAPAPEPDRTKKPRLRTYLEDD</sequence>
<keyword evidence="4" id="KW-1185">Reference proteome</keyword>
<reference evidence="3 4" key="1">
    <citation type="submission" date="2024-09" db="EMBL/GenBank/DDBJ databases">
        <authorList>
            <person name="Sun Q."/>
            <person name="Mori K."/>
        </authorList>
    </citation>
    <scope>NUCLEOTIDE SEQUENCE [LARGE SCALE GENOMIC DNA]</scope>
    <source>
        <strain evidence="3 4">CCM 7659</strain>
    </source>
</reference>
<dbReference type="Gene3D" id="2.30.30.130">
    <property type="entry name" value="Transposase, Mu, C-terminal"/>
    <property type="match status" value="1"/>
</dbReference>
<proteinExistence type="predicted"/>
<dbReference type="InterPro" id="IPR015378">
    <property type="entry name" value="Transposase-like_Mu_C"/>
</dbReference>
<evidence type="ECO:0000313" key="4">
    <source>
        <dbReference type="Proteomes" id="UP001589700"/>
    </source>
</evidence>
<dbReference type="InterPro" id="IPR009004">
    <property type="entry name" value="Transposase_Mu_C"/>
</dbReference>
<organism evidence="3 4">
    <name type="scientific">Dietzia aerolata</name>
    <dbReference type="NCBI Taxonomy" id="595984"/>
    <lineage>
        <taxon>Bacteria</taxon>
        <taxon>Bacillati</taxon>
        <taxon>Actinomycetota</taxon>
        <taxon>Actinomycetes</taxon>
        <taxon>Mycobacteriales</taxon>
        <taxon>Dietziaceae</taxon>
        <taxon>Dietzia</taxon>
    </lineage>
</organism>
<dbReference type="PANTHER" id="PTHR35004:SF6">
    <property type="entry name" value="TRANSPOSASE"/>
    <property type="match status" value="1"/>
</dbReference>
<name>A0ABV5JQU1_9ACTN</name>
<dbReference type="SUPFAM" id="SSF46689">
    <property type="entry name" value="Homeodomain-like"/>
    <property type="match status" value="1"/>
</dbReference>
<dbReference type="Gene3D" id="3.30.420.10">
    <property type="entry name" value="Ribonuclease H-like superfamily/Ribonuclease H"/>
    <property type="match status" value="1"/>
</dbReference>
<accession>A0ABV5JQU1</accession>
<feature type="domain" description="Integrase catalytic" evidence="2">
    <location>
        <begin position="139"/>
        <end position="326"/>
    </location>
</feature>
<dbReference type="Pfam" id="PF09299">
    <property type="entry name" value="Mu-transpos_C"/>
    <property type="match status" value="1"/>
</dbReference>
<evidence type="ECO:0000259" key="2">
    <source>
        <dbReference type="PROSITE" id="PS50994"/>
    </source>
</evidence>
<evidence type="ECO:0000256" key="1">
    <source>
        <dbReference type="SAM" id="MobiDB-lite"/>
    </source>
</evidence>
<protein>
    <submittedName>
        <fullName evidence="3">Mu transposase C-terminal domain-containing protein</fullName>
    </submittedName>
</protein>
<feature type="compositionally biased region" description="Pro residues" evidence="1">
    <location>
        <begin position="440"/>
        <end position="449"/>
    </location>
</feature>
<dbReference type="PANTHER" id="PTHR35004">
    <property type="entry name" value="TRANSPOSASE RV3428C-RELATED"/>
    <property type="match status" value="1"/>
</dbReference>
<dbReference type="RefSeq" id="WP_182632662.1">
    <property type="nucleotide sequence ID" value="NZ_JBHMDY010000004.1"/>
</dbReference>
<gene>
    <name evidence="3" type="ORF">ACFFVD_09995</name>
</gene>
<dbReference type="Proteomes" id="UP001589700">
    <property type="component" value="Unassembled WGS sequence"/>
</dbReference>
<dbReference type="InterPro" id="IPR036397">
    <property type="entry name" value="RNaseH_sf"/>
</dbReference>
<comment type="caution">
    <text evidence="3">The sequence shown here is derived from an EMBL/GenBank/DDBJ whole genome shotgun (WGS) entry which is preliminary data.</text>
</comment>
<dbReference type="PROSITE" id="PS50994">
    <property type="entry name" value="INTEGRASE"/>
    <property type="match status" value="1"/>
</dbReference>
<dbReference type="InterPro" id="IPR012337">
    <property type="entry name" value="RNaseH-like_sf"/>
</dbReference>
<dbReference type="SUPFAM" id="SSF50610">
    <property type="entry name" value="mu transposase, C-terminal domain"/>
    <property type="match status" value="1"/>
</dbReference>
<dbReference type="EMBL" id="JBHMDY010000004">
    <property type="protein sequence ID" value="MFB9260134.1"/>
    <property type="molecule type" value="Genomic_DNA"/>
</dbReference>
<dbReference type="SUPFAM" id="SSF53098">
    <property type="entry name" value="Ribonuclease H-like"/>
    <property type="match status" value="1"/>
</dbReference>
<evidence type="ECO:0000313" key="3">
    <source>
        <dbReference type="EMBL" id="MFB9260134.1"/>
    </source>
</evidence>